<dbReference type="RefSeq" id="WP_036156337.1">
    <property type="nucleotide sequence ID" value="NZ_AVCX01000003.1"/>
</dbReference>
<organism evidence="3 4">
    <name type="scientific">Lysinibacillus odysseyi 34hs-1 = NBRC 100172</name>
    <dbReference type="NCBI Taxonomy" id="1220589"/>
    <lineage>
        <taxon>Bacteria</taxon>
        <taxon>Bacillati</taxon>
        <taxon>Bacillota</taxon>
        <taxon>Bacilli</taxon>
        <taxon>Bacillales</taxon>
        <taxon>Bacillaceae</taxon>
        <taxon>Lysinibacillus</taxon>
    </lineage>
</organism>
<name>A0A0A3IEX8_9BACI</name>
<dbReference type="AlphaFoldDB" id="A0A0A3IEX8"/>
<evidence type="ECO:0000256" key="2">
    <source>
        <dbReference type="SAM" id="MobiDB-lite"/>
    </source>
</evidence>
<dbReference type="Proteomes" id="UP000030437">
    <property type="component" value="Unassembled WGS sequence"/>
</dbReference>
<keyword evidence="1" id="KW-0175">Coiled coil</keyword>
<dbReference type="PANTHER" id="PTHR35788">
    <property type="entry name" value="EXPORTED PROTEIN-RELATED"/>
    <property type="match status" value="1"/>
</dbReference>
<evidence type="ECO:0000256" key="1">
    <source>
        <dbReference type="SAM" id="Coils"/>
    </source>
</evidence>
<reference evidence="3 4" key="1">
    <citation type="submission" date="2014-02" db="EMBL/GenBank/DDBJ databases">
        <title>Draft genome sequence of Lysinibacillus odysseyi NBRC 100172.</title>
        <authorList>
            <person name="Zhang F."/>
            <person name="Wang G."/>
            <person name="Zhang L."/>
        </authorList>
    </citation>
    <scope>NUCLEOTIDE SEQUENCE [LARGE SCALE GENOMIC DNA]</scope>
    <source>
        <strain evidence="3 4">NBRC 100172</strain>
    </source>
</reference>
<gene>
    <name evidence="3" type="ORF">CD32_15720</name>
</gene>
<proteinExistence type="predicted"/>
<keyword evidence="4" id="KW-1185">Reference proteome</keyword>
<feature type="region of interest" description="Disordered" evidence="2">
    <location>
        <begin position="45"/>
        <end position="65"/>
    </location>
</feature>
<evidence type="ECO:0000313" key="3">
    <source>
        <dbReference type="EMBL" id="KGR83291.1"/>
    </source>
</evidence>
<dbReference type="OrthoDB" id="9813301at2"/>
<comment type="caution">
    <text evidence="3">The sequence shown here is derived from an EMBL/GenBank/DDBJ whole genome shotgun (WGS) entry which is preliminary data.</text>
</comment>
<protein>
    <submittedName>
        <fullName evidence="3">VanW family protein</fullName>
    </submittedName>
</protein>
<dbReference type="eggNOG" id="COG2720">
    <property type="taxonomic scope" value="Bacteria"/>
</dbReference>
<dbReference type="PANTHER" id="PTHR35788:SF1">
    <property type="entry name" value="EXPORTED PROTEIN"/>
    <property type="match status" value="1"/>
</dbReference>
<dbReference type="PROSITE" id="PS51257">
    <property type="entry name" value="PROKAR_LIPOPROTEIN"/>
    <property type="match status" value="1"/>
</dbReference>
<dbReference type="STRING" id="1220589.CD32_15720"/>
<dbReference type="Pfam" id="PF04294">
    <property type="entry name" value="VanW"/>
    <property type="match status" value="1"/>
</dbReference>
<dbReference type="EMBL" id="JPVP01000058">
    <property type="protein sequence ID" value="KGR83291.1"/>
    <property type="molecule type" value="Genomic_DNA"/>
</dbReference>
<dbReference type="InterPro" id="IPR007391">
    <property type="entry name" value="Vancomycin_resist_VanW"/>
</dbReference>
<sequence length="337" mass="37728">MKKLMVILMFSIVGLVGCQGKSDKERQLEEQITVLEQQLSDLQQQVSYEESPAGSEEEEQNEEPVLKLIDPATSKVVRTFSPFELGYEMDINAYIQEIEELAKELARGTESTPGYDQKMVLDRIGENGQLIKGSPMIVLKEDELVEKMIAASDTGGEILLPIYKTESGYDEQEVSTLNEVKIASFTTYFNANEKGRNKNIELSARSLNNVIVGNGDYFSFNTMVGRRSEERGYQPAKEIIKGKLVMGIGGGICQTSSTLFNAIDKLPVTIVERHHHSLDVGYVPKGRDATVSYGSLDFRFRNTSGVPFLIKTVYYDGVLTMEAWTSREYEILLEALQ</sequence>
<accession>A0A0A3IEX8</accession>
<evidence type="ECO:0000313" key="4">
    <source>
        <dbReference type="Proteomes" id="UP000030437"/>
    </source>
</evidence>
<feature type="coiled-coil region" evidence="1">
    <location>
        <begin position="18"/>
        <end position="45"/>
    </location>
</feature>
<dbReference type="InterPro" id="IPR052913">
    <property type="entry name" value="Glycopeptide_resist_protein"/>
</dbReference>